<dbReference type="AlphaFoldDB" id="Q1DBT4"/>
<evidence type="ECO:0000313" key="1">
    <source>
        <dbReference type="EMBL" id="ABF86671.1"/>
    </source>
</evidence>
<gene>
    <name evidence="1" type="ordered locus">MXAN_1637</name>
</gene>
<proteinExistence type="predicted"/>
<organism evidence="1 2">
    <name type="scientific">Myxococcus xanthus (strain DK1622)</name>
    <dbReference type="NCBI Taxonomy" id="246197"/>
    <lineage>
        <taxon>Bacteria</taxon>
        <taxon>Pseudomonadati</taxon>
        <taxon>Myxococcota</taxon>
        <taxon>Myxococcia</taxon>
        <taxon>Myxococcales</taxon>
        <taxon>Cystobacterineae</taxon>
        <taxon>Myxococcaceae</taxon>
        <taxon>Myxococcus</taxon>
    </lineage>
</organism>
<accession>Q1DBT4</accession>
<sequence>MESSCVLRTLVMDSPLHHGGAMTPSELTAEQLQHLVHSLGDWFHDISSTCVT</sequence>
<dbReference type="KEGG" id="mxa:MXAN_1637"/>
<dbReference type="EnsemblBacteria" id="ABF86671">
    <property type="protein sequence ID" value="ABF86671"/>
    <property type="gene ID" value="MXAN_1637"/>
</dbReference>
<dbReference type="Proteomes" id="UP000002402">
    <property type="component" value="Chromosome"/>
</dbReference>
<keyword evidence="2" id="KW-1185">Reference proteome</keyword>
<evidence type="ECO:0000313" key="2">
    <source>
        <dbReference type="Proteomes" id="UP000002402"/>
    </source>
</evidence>
<protein>
    <submittedName>
        <fullName evidence="1">Uncharacterized protein</fullName>
    </submittedName>
</protein>
<reference evidence="1 2" key="1">
    <citation type="journal article" date="2006" name="Proc. Natl. Acad. Sci. U.S.A.">
        <title>Evolution of sensory complexity recorded in a myxobacterial genome.</title>
        <authorList>
            <person name="Goldman B.S."/>
            <person name="Nierman W.C."/>
            <person name="Kaiser D."/>
            <person name="Slater S.C."/>
            <person name="Durkin A.S."/>
            <person name="Eisen J.A."/>
            <person name="Ronning C.M."/>
            <person name="Barbazuk W.B."/>
            <person name="Blanchard M."/>
            <person name="Field C."/>
            <person name="Halling C."/>
            <person name="Hinkle G."/>
            <person name="Iartchuk O."/>
            <person name="Kim H.S."/>
            <person name="Mackenzie C."/>
            <person name="Madupu R."/>
            <person name="Miller N."/>
            <person name="Shvartsbeyn A."/>
            <person name="Sullivan S.A."/>
            <person name="Vaudin M."/>
            <person name="Wiegand R."/>
            <person name="Kaplan H.B."/>
        </authorList>
    </citation>
    <scope>NUCLEOTIDE SEQUENCE [LARGE SCALE GENOMIC DNA]</scope>
    <source>
        <strain evidence="2">DK1622</strain>
    </source>
</reference>
<name>Q1DBT4_MYXXD</name>
<dbReference type="STRING" id="246197.MXAN_1637"/>
<dbReference type="HOGENOM" id="CLU_3082155_0_0_7"/>
<dbReference type="EMBL" id="CP000113">
    <property type="protein sequence ID" value="ABF86671.1"/>
    <property type="molecule type" value="Genomic_DNA"/>
</dbReference>